<dbReference type="GO" id="GO:0042720">
    <property type="term" value="C:mitochondrial inner membrane peptidase complex"/>
    <property type="evidence" value="ECO:0007669"/>
    <property type="project" value="TreeGrafter"/>
</dbReference>
<evidence type="ECO:0000259" key="10">
    <source>
        <dbReference type="Pfam" id="PF10502"/>
    </source>
</evidence>
<evidence type="ECO:0000256" key="9">
    <source>
        <dbReference type="PIRSR" id="PIRSR600223-1"/>
    </source>
</evidence>
<evidence type="ECO:0000313" key="12">
    <source>
        <dbReference type="Proteomes" id="UP001188597"/>
    </source>
</evidence>
<feature type="domain" description="Peptidase S26" evidence="10">
    <location>
        <begin position="111"/>
        <end position="150"/>
    </location>
</feature>
<keyword evidence="4" id="KW-0496">Mitochondrion</keyword>
<comment type="similarity">
    <text evidence="6">Belongs to the peptidase S26 family. IMP1 subfamily.</text>
</comment>
<comment type="function">
    <text evidence="7">Catalyzes the removal of transit peptides required for the targeting of proteins from the mitochondrial matrix, across the inner membrane, into the inter-membrane space.</text>
</comment>
<keyword evidence="2" id="KW-0999">Mitochondrion inner membrane</keyword>
<keyword evidence="12" id="KW-1185">Reference proteome</keyword>
<dbReference type="PRINTS" id="PR00727">
    <property type="entry name" value="LEADERPTASE"/>
</dbReference>
<evidence type="ECO:0000256" key="5">
    <source>
        <dbReference type="ARBA" id="ARBA00023136"/>
    </source>
</evidence>
<dbReference type="Gene3D" id="2.10.109.10">
    <property type="entry name" value="Umud Fragment, subunit A"/>
    <property type="match status" value="1"/>
</dbReference>
<dbReference type="Pfam" id="PF10502">
    <property type="entry name" value="Peptidase_S26"/>
    <property type="match status" value="2"/>
</dbReference>
<evidence type="ECO:0000313" key="11">
    <source>
        <dbReference type="EMBL" id="KAK3032673.1"/>
    </source>
</evidence>
<keyword evidence="3" id="KW-0378">Hydrolase</keyword>
<evidence type="ECO:0000256" key="8">
    <source>
        <dbReference type="ARBA" id="ARBA00064368"/>
    </source>
</evidence>
<evidence type="ECO:0000256" key="2">
    <source>
        <dbReference type="ARBA" id="ARBA00022792"/>
    </source>
</evidence>
<evidence type="ECO:0000256" key="6">
    <source>
        <dbReference type="ARBA" id="ARBA00038445"/>
    </source>
</evidence>
<feature type="active site" evidence="9">
    <location>
        <position position="44"/>
    </location>
</feature>
<dbReference type="GO" id="GO:0004252">
    <property type="term" value="F:serine-type endopeptidase activity"/>
    <property type="evidence" value="ECO:0007669"/>
    <property type="project" value="InterPro"/>
</dbReference>
<evidence type="ECO:0000256" key="3">
    <source>
        <dbReference type="ARBA" id="ARBA00022801"/>
    </source>
</evidence>
<dbReference type="GO" id="GO:0006627">
    <property type="term" value="P:protein processing involved in protein targeting to mitochondrion"/>
    <property type="evidence" value="ECO:0007669"/>
    <property type="project" value="TreeGrafter"/>
</dbReference>
<dbReference type="NCBIfam" id="TIGR02227">
    <property type="entry name" value="sigpep_I_bact"/>
    <property type="match status" value="1"/>
</dbReference>
<dbReference type="InterPro" id="IPR019533">
    <property type="entry name" value="Peptidase_S26"/>
</dbReference>
<proteinExistence type="inferred from homology"/>
<dbReference type="PANTHER" id="PTHR12383">
    <property type="entry name" value="PROTEASE FAMILY S26 MITOCHONDRIAL INNER MEMBRANE PROTEASE-RELATED"/>
    <property type="match status" value="1"/>
</dbReference>
<gene>
    <name evidence="11" type="ORF">RJ639_036737</name>
</gene>
<feature type="active site" evidence="9">
    <location>
        <position position="88"/>
    </location>
</feature>
<keyword evidence="5" id="KW-0472">Membrane</keyword>
<comment type="subcellular location">
    <subcellularLocation>
        <location evidence="1">Mitochondrion inner membrane</location>
    </subcellularLocation>
</comment>
<dbReference type="PANTHER" id="PTHR12383:SF16">
    <property type="entry name" value="MITOCHONDRIAL INNER MEMBRANE PROTEASE SUBUNIT 1"/>
    <property type="match status" value="1"/>
</dbReference>
<dbReference type="InterPro" id="IPR052064">
    <property type="entry name" value="Mito_IMP1_subunit"/>
</dbReference>
<dbReference type="GO" id="GO:0006465">
    <property type="term" value="P:signal peptide processing"/>
    <property type="evidence" value="ECO:0007669"/>
    <property type="project" value="InterPro"/>
</dbReference>
<sequence>MNFQQWSALMKEGFNVTSFVATYLCFLHVTNTYLFTHAWVYGPSMLPTFSVTGNLVLAERVSTRLGKVGRGDVVLIRSPQNPRKVVTKRLVGMEGDKITYVVDPKNSDRRETIVVPKGHVWIEGDNIYATSDSRKFGPVPYGLLHGRVFCKVSDLKSFMDCIFFSFLFFFL</sequence>
<protein>
    <recommendedName>
        <fullName evidence="10">Peptidase S26 domain-containing protein</fullName>
    </recommendedName>
</protein>
<comment type="caution">
    <text evidence="11">The sequence shown here is derived from an EMBL/GenBank/DDBJ whole genome shotgun (WGS) entry which is preliminary data.</text>
</comment>
<dbReference type="SUPFAM" id="SSF51306">
    <property type="entry name" value="LexA/Signal peptidase"/>
    <property type="match status" value="1"/>
</dbReference>
<evidence type="ECO:0000256" key="1">
    <source>
        <dbReference type="ARBA" id="ARBA00004273"/>
    </source>
</evidence>
<dbReference type="InterPro" id="IPR036286">
    <property type="entry name" value="LexA/Signal_pep-like_sf"/>
</dbReference>
<reference evidence="11" key="1">
    <citation type="submission" date="2022-12" db="EMBL/GenBank/DDBJ databases">
        <title>Draft genome assemblies for two species of Escallonia (Escalloniales).</title>
        <authorList>
            <person name="Chanderbali A."/>
            <person name="Dervinis C."/>
            <person name="Anghel I."/>
            <person name="Soltis D."/>
            <person name="Soltis P."/>
            <person name="Zapata F."/>
        </authorList>
    </citation>
    <scope>NUCLEOTIDE SEQUENCE</scope>
    <source>
        <strain evidence="11">UCBG64.0493</strain>
        <tissue evidence="11">Leaf</tissue>
    </source>
</reference>
<comment type="subunit">
    <text evidence="8">Heterodimer of 2 subunits, IMP1A/B and IMP12.</text>
</comment>
<feature type="domain" description="Peptidase S26" evidence="10">
    <location>
        <begin position="17"/>
        <end position="101"/>
    </location>
</feature>
<evidence type="ECO:0000256" key="4">
    <source>
        <dbReference type="ARBA" id="ARBA00023128"/>
    </source>
</evidence>
<evidence type="ECO:0000256" key="7">
    <source>
        <dbReference type="ARBA" id="ARBA00054895"/>
    </source>
</evidence>
<dbReference type="InterPro" id="IPR000223">
    <property type="entry name" value="Pept_S26A_signal_pept_1"/>
</dbReference>
<organism evidence="11 12">
    <name type="scientific">Escallonia herrerae</name>
    <dbReference type="NCBI Taxonomy" id="1293975"/>
    <lineage>
        <taxon>Eukaryota</taxon>
        <taxon>Viridiplantae</taxon>
        <taxon>Streptophyta</taxon>
        <taxon>Embryophyta</taxon>
        <taxon>Tracheophyta</taxon>
        <taxon>Spermatophyta</taxon>
        <taxon>Magnoliopsida</taxon>
        <taxon>eudicotyledons</taxon>
        <taxon>Gunneridae</taxon>
        <taxon>Pentapetalae</taxon>
        <taxon>asterids</taxon>
        <taxon>campanulids</taxon>
        <taxon>Escalloniales</taxon>
        <taxon>Escalloniaceae</taxon>
        <taxon>Escallonia</taxon>
    </lineage>
</organism>
<name>A0AA88WRH0_9ASTE</name>
<dbReference type="Proteomes" id="UP001188597">
    <property type="component" value="Unassembled WGS sequence"/>
</dbReference>
<dbReference type="EMBL" id="JAVXUP010000260">
    <property type="protein sequence ID" value="KAK3032673.1"/>
    <property type="molecule type" value="Genomic_DNA"/>
</dbReference>
<dbReference type="CDD" id="cd06530">
    <property type="entry name" value="S26_SPase_I"/>
    <property type="match status" value="1"/>
</dbReference>
<dbReference type="AlphaFoldDB" id="A0AA88WRH0"/>
<dbReference type="FunFam" id="2.10.109.10:FF:000014">
    <property type="entry name" value="Inner membrane protease subunit 1"/>
    <property type="match status" value="1"/>
</dbReference>
<accession>A0AA88WRH0</accession>